<dbReference type="Gene3D" id="1.20.910.10">
    <property type="entry name" value="Heme oxygenase-like"/>
    <property type="match status" value="1"/>
</dbReference>
<evidence type="ECO:0000313" key="1">
    <source>
        <dbReference type="EMBL" id="AZN71782.1"/>
    </source>
</evidence>
<sequence length="200" mass="22330">MTLLAILSANATPSSADVAPESLSRKLRHHTARAHKQTERAAGLDPRSIDRRSLTAFLTDMHGFQQAHECWLRGCGIDRSFLAARERADLMEADLIRLGGKRGGAYDRTMPAPSPEEAYGVLYVLEGSRAGGRYIDQWARDKDWYPTEGLSSLRSDDGEAIWRETQAALDALPASMTPQVLDAAERTFQRLQDWFSRSRP</sequence>
<proteinExistence type="predicted"/>
<dbReference type="KEGG" id="abaw:D5400_11315"/>
<dbReference type="OrthoDB" id="9149607at2"/>
<dbReference type="AlphaFoldDB" id="A0A3Q8XQL1"/>
<reference evidence="1 2" key="1">
    <citation type="submission" date="2018-09" db="EMBL/GenBank/DDBJ databases">
        <title>Marinorhizobium profundi gen. nov., sp. nov., isolated from a deep-sea sediment sample from the New Britain Trench and proposal of Marinorhizobiaceae fam. nov. in the order Rhizobiales of the class Alphaproteobacteria.</title>
        <authorList>
            <person name="Cao J."/>
        </authorList>
    </citation>
    <scope>NUCLEOTIDE SEQUENCE [LARGE SCALE GENOMIC DNA]</scope>
    <source>
        <strain evidence="1 2">WS11</strain>
    </source>
</reference>
<gene>
    <name evidence="1" type="ORF">D5400_11315</name>
</gene>
<keyword evidence="2" id="KW-1185">Reference proteome</keyword>
<evidence type="ECO:0000313" key="2">
    <source>
        <dbReference type="Proteomes" id="UP000268192"/>
    </source>
</evidence>
<dbReference type="EMBL" id="CP032509">
    <property type="protein sequence ID" value="AZN71782.1"/>
    <property type="molecule type" value="Genomic_DNA"/>
</dbReference>
<protein>
    <recommendedName>
        <fullName evidence="3">Heme oxygenase</fullName>
    </recommendedName>
</protein>
<name>A0A3Q8XQL1_9HYPH</name>
<dbReference type="CDD" id="cd19166">
    <property type="entry name" value="HemeO-bac"/>
    <property type="match status" value="1"/>
</dbReference>
<evidence type="ECO:0008006" key="3">
    <source>
        <dbReference type="Google" id="ProtNLM"/>
    </source>
</evidence>
<accession>A0A3Q8XQL1</accession>
<dbReference type="InterPro" id="IPR016084">
    <property type="entry name" value="Haem_Oase-like_multi-hlx"/>
</dbReference>
<dbReference type="Proteomes" id="UP000268192">
    <property type="component" value="Chromosome"/>
</dbReference>
<organism evidence="1 2">
    <name type="scientific">Georhizobium profundi</name>
    <dbReference type="NCBI Taxonomy" id="2341112"/>
    <lineage>
        <taxon>Bacteria</taxon>
        <taxon>Pseudomonadati</taxon>
        <taxon>Pseudomonadota</taxon>
        <taxon>Alphaproteobacteria</taxon>
        <taxon>Hyphomicrobiales</taxon>
        <taxon>Rhizobiaceae</taxon>
        <taxon>Georhizobium</taxon>
    </lineage>
</organism>
<dbReference type="SUPFAM" id="SSF48613">
    <property type="entry name" value="Heme oxygenase-like"/>
    <property type="match status" value="1"/>
</dbReference>
<dbReference type="RefSeq" id="WP_126010101.1">
    <property type="nucleotide sequence ID" value="NZ_CP032509.1"/>
</dbReference>